<dbReference type="PANTHER" id="PTHR46430:SF3">
    <property type="entry name" value="ACTIVATOR OF C KINASE PROTEIN 1"/>
    <property type="match status" value="1"/>
</dbReference>
<feature type="compositionally biased region" description="Low complexity" evidence="2">
    <location>
        <begin position="182"/>
        <end position="194"/>
    </location>
</feature>
<organism evidence="3 4">
    <name type="scientific">Wickerhamiella sorbophila</name>
    <dbReference type="NCBI Taxonomy" id="45607"/>
    <lineage>
        <taxon>Eukaryota</taxon>
        <taxon>Fungi</taxon>
        <taxon>Dikarya</taxon>
        <taxon>Ascomycota</taxon>
        <taxon>Saccharomycotina</taxon>
        <taxon>Dipodascomycetes</taxon>
        <taxon>Dipodascales</taxon>
        <taxon>Trichomonascaceae</taxon>
        <taxon>Wickerhamiella</taxon>
    </lineage>
</organism>
<feature type="compositionally biased region" description="Polar residues" evidence="2">
    <location>
        <begin position="92"/>
        <end position="111"/>
    </location>
</feature>
<dbReference type="SUPFAM" id="SSF81901">
    <property type="entry name" value="HCP-like"/>
    <property type="match status" value="2"/>
</dbReference>
<feature type="compositionally biased region" description="Basic residues" evidence="2">
    <location>
        <begin position="429"/>
        <end position="448"/>
    </location>
</feature>
<feature type="region of interest" description="Disordered" evidence="2">
    <location>
        <begin position="426"/>
        <end position="463"/>
    </location>
</feature>
<sequence length="620" mass="68419">MNYSQYAPQRGDPHRQGFRPDNRQHGSYNISPVQRMPDYQYAEQTPSLRMPTVHQDLDSTPQIQSAVRVEMRDPHGSPELPQPAVRSPSLKLDTSPQSPTSTRLVTISTPSPEARSSPGTPIVVKRGSPHQAQLISFKPEPLPQNLKQQAAQGGSNIYGGAPRAASTPSLHMPTVNIKIGDRSSSSRQDSTSSQFGALAANAKPQPQRRQYNEGKTEKPQKLDIERFEAIRRNACAQFHDPEVQMEYAKALAEAAEVLASRYTDPATPSTMHVDGKVEQRNRDHWTREALAITRKLALKVMLPEAAYFLGCSYSTGALGLEVDAARAFDLYTRAAKADHAQASYRAAVCYELGVGTRRDVDKALTWYKRAAQLGDVSSMYKLGMLALDGNNFEEGLTWLLRASDLGNASSPHALHELGLIYEGGERSCGRRRSSTHSRKHSEGHHRRSTSVTSIKSTGSSNTSSSLVQRDAAKALSFFYQAAKLGYAPSQFRIGHAYEYKELGCELDPQKSISWYTAAAEQGDAEAELALSGWYWTGAIGVLRKSETEAFLWAQRAADRGFGRAFFCLGHFYEYGIGVTAAPDRAKHWFAKALEQKHPKAAGRLKELERQATSITPDHIS</sequence>
<feature type="compositionally biased region" description="Basic and acidic residues" evidence="2">
    <location>
        <begin position="210"/>
        <end position="220"/>
    </location>
</feature>
<dbReference type="Gene3D" id="1.25.40.10">
    <property type="entry name" value="Tetratricopeptide repeat domain"/>
    <property type="match status" value="2"/>
</dbReference>
<feature type="compositionally biased region" description="Basic and acidic residues" evidence="2">
    <location>
        <begin position="11"/>
        <end position="24"/>
    </location>
</feature>
<dbReference type="InterPro" id="IPR011990">
    <property type="entry name" value="TPR-like_helical_dom_sf"/>
</dbReference>
<gene>
    <name evidence="3" type="ORF">B9G98_03391</name>
</gene>
<feature type="region of interest" description="Disordered" evidence="2">
    <location>
        <begin position="146"/>
        <end position="220"/>
    </location>
</feature>
<protein>
    <submittedName>
        <fullName evidence="3">Chitin synthase regulatory factor 3</fullName>
    </submittedName>
</protein>
<dbReference type="Pfam" id="PF08238">
    <property type="entry name" value="Sel1"/>
    <property type="match status" value="7"/>
</dbReference>
<dbReference type="GeneID" id="36517139"/>
<evidence type="ECO:0000313" key="3">
    <source>
        <dbReference type="EMBL" id="PRT55771.1"/>
    </source>
</evidence>
<proteinExistence type="predicted"/>
<dbReference type="RefSeq" id="XP_024665716.1">
    <property type="nucleotide sequence ID" value="XM_024809948.1"/>
</dbReference>
<evidence type="ECO:0000313" key="4">
    <source>
        <dbReference type="Proteomes" id="UP000238350"/>
    </source>
</evidence>
<dbReference type="EMBL" id="NDIQ01000022">
    <property type="protein sequence ID" value="PRT55771.1"/>
    <property type="molecule type" value="Genomic_DNA"/>
</dbReference>
<accession>A0A2T0FLA6</accession>
<keyword evidence="4" id="KW-1185">Reference proteome</keyword>
<dbReference type="AlphaFoldDB" id="A0A2T0FLA6"/>
<reference evidence="3 4" key="1">
    <citation type="submission" date="2017-04" db="EMBL/GenBank/DDBJ databases">
        <title>Genome sequencing of [Candida] sorbophila.</title>
        <authorList>
            <person name="Ahn J.O."/>
        </authorList>
    </citation>
    <scope>NUCLEOTIDE SEQUENCE [LARGE SCALE GENOMIC DNA]</scope>
    <source>
        <strain evidence="3 4">DS02</strain>
    </source>
</reference>
<evidence type="ECO:0000256" key="2">
    <source>
        <dbReference type="SAM" id="MobiDB-lite"/>
    </source>
</evidence>
<dbReference type="PANTHER" id="PTHR46430">
    <property type="entry name" value="PROTEIN SKT5-RELATED"/>
    <property type="match status" value="1"/>
</dbReference>
<name>A0A2T0FLA6_9ASCO</name>
<dbReference type="Proteomes" id="UP000238350">
    <property type="component" value="Unassembled WGS sequence"/>
</dbReference>
<feature type="compositionally biased region" description="Low complexity" evidence="2">
    <location>
        <begin position="452"/>
        <end position="463"/>
    </location>
</feature>
<dbReference type="InterPro" id="IPR051726">
    <property type="entry name" value="Chitin_Synth_Reg"/>
</dbReference>
<dbReference type="OrthoDB" id="272077at2759"/>
<evidence type="ECO:0000256" key="1">
    <source>
        <dbReference type="ARBA" id="ARBA00022737"/>
    </source>
</evidence>
<feature type="compositionally biased region" description="Polar residues" evidence="2">
    <location>
        <begin position="146"/>
        <end position="155"/>
    </location>
</feature>
<dbReference type="SMART" id="SM00671">
    <property type="entry name" value="SEL1"/>
    <property type="match status" value="7"/>
</dbReference>
<dbReference type="InterPro" id="IPR006597">
    <property type="entry name" value="Sel1-like"/>
</dbReference>
<dbReference type="STRING" id="45607.A0A2T0FLA6"/>
<feature type="region of interest" description="Disordered" evidence="2">
    <location>
        <begin position="1"/>
        <end position="120"/>
    </location>
</feature>
<keyword evidence="1" id="KW-0677">Repeat</keyword>
<comment type="caution">
    <text evidence="3">The sequence shown here is derived from an EMBL/GenBank/DDBJ whole genome shotgun (WGS) entry which is preliminary data.</text>
</comment>